<accession>A0AB39UMC0</accession>
<evidence type="ECO:0000313" key="1">
    <source>
        <dbReference type="EMBL" id="XDS46248.1"/>
    </source>
</evidence>
<proteinExistence type="predicted"/>
<name>A0AB39UMC0_9BIFI</name>
<dbReference type="CDD" id="cd05829">
    <property type="entry name" value="Sortase_F"/>
    <property type="match status" value="1"/>
</dbReference>
<dbReference type="EMBL" id="CP129683">
    <property type="protein sequence ID" value="XDS50196.1"/>
    <property type="molecule type" value="Genomic_DNA"/>
</dbReference>
<evidence type="ECO:0000313" key="2">
    <source>
        <dbReference type="EMBL" id="XDS48972.1"/>
    </source>
</evidence>
<dbReference type="AlphaFoldDB" id="A0AB39UMC0"/>
<dbReference type="InterPro" id="IPR042001">
    <property type="entry name" value="Sortase_F"/>
</dbReference>
<organism evidence="3">
    <name type="scientific">Bifidobacterium fermentum</name>
    <dbReference type="NCBI Taxonomy" id="3059035"/>
    <lineage>
        <taxon>Bacteria</taxon>
        <taxon>Bacillati</taxon>
        <taxon>Actinomycetota</taxon>
        <taxon>Actinomycetes</taxon>
        <taxon>Bifidobacteriales</taxon>
        <taxon>Bifidobacteriaceae</taxon>
        <taxon>Bifidobacterium</taxon>
    </lineage>
</organism>
<sequence length="213" mass="22936">MVAKRRGSRRVALLLTALFLATALVGVFMVGRGAVEYHSAAKDMHGNSVTMDSDELPDGQQTRRMHAVQDLGLTLEVPAVSMKVPVGELSAVDGVITPPTFTQAYLVRNRGVGLQKAADGTVYVVTHSLSDGFAPGNYLFDVAAQRATVKRGDALRIAGLNYSVDSSEMIAKTSLASRSDVWDSVPGRLVLITCLQRQHGRSLRNLVIFAQLQ</sequence>
<dbReference type="RefSeq" id="WP_369341168.1">
    <property type="nucleotide sequence ID" value="NZ_CP129675.1"/>
</dbReference>
<dbReference type="EMBL" id="CP129682">
    <property type="protein sequence ID" value="XDS48972.1"/>
    <property type="molecule type" value="Genomic_DNA"/>
</dbReference>
<dbReference type="EMBL" id="CP129675">
    <property type="protein sequence ID" value="XDS46248.1"/>
    <property type="molecule type" value="Genomic_DNA"/>
</dbReference>
<protein>
    <submittedName>
        <fullName evidence="3">Class F sortase</fullName>
    </submittedName>
</protein>
<reference evidence="3" key="1">
    <citation type="submission" date="2023-07" db="EMBL/GenBank/DDBJ databases">
        <title>Bifidobacterium aquikefiriaerophilum sp. nov. and Bifidobacterium eccum sp. nov., isolated from water kefir.</title>
        <authorList>
            <person name="Breselge S."/>
            <person name="Bellassi P."/>
            <person name="Barcenilla C."/>
            <person name="Alvarez-Ordonez A."/>
            <person name="Morelli L."/>
            <person name="Cotter P.D."/>
        </authorList>
    </citation>
    <scope>NUCLEOTIDE SEQUENCE</scope>
    <source>
        <strain evidence="3">WK012_4_13</strain>
        <strain evidence="2">WK013_4_14</strain>
        <strain evidence="1">WK048_4_13</strain>
    </source>
</reference>
<dbReference type="KEGG" id="bfk:QN062_07295"/>
<evidence type="ECO:0000313" key="3">
    <source>
        <dbReference type="EMBL" id="XDS50196.1"/>
    </source>
</evidence>
<gene>
    <name evidence="3" type="ORF">QN062_07295</name>
    <name evidence="2" type="ORF">QN216_01490</name>
    <name evidence="1" type="ORF">QN217_08965</name>
</gene>